<organism evidence="4">
    <name type="scientific">Gongylonema pulchrum</name>
    <dbReference type="NCBI Taxonomy" id="637853"/>
    <lineage>
        <taxon>Eukaryota</taxon>
        <taxon>Metazoa</taxon>
        <taxon>Ecdysozoa</taxon>
        <taxon>Nematoda</taxon>
        <taxon>Chromadorea</taxon>
        <taxon>Rhabditida</taxon>
        <taxon>Spirurina</taxon>
        <taxon>Spiruromorpha</taxon>
        <taxon>Spiruroidea</taxon>
        <taxon>Gongylonematidae</taxon>
        <taxon>Gongylonema</taxon>
    </lineage>
</organism>
<proteinExistence type="inferred from homology"/>
<evidence type="ECO:0000313" key="3">
    <source>
        <dbReference type="Proteomes" id="UP000271098"/>
    </source>
</evidence>
<dbReference type="OrthoDB" id="202825at2759"/>
<dbReference type="AlphaFoldDB" id="A0A183F109"/>
<keyword evidence="3" id="KW-1185">Reference proteome</keyword>
<dbReference type="InterPro" id="IPR004344">
    <property type="entry name" value="TTL/TTLL_fam"/>
</dbReference>
<dbReference type="InterPro" id="IPR053317">
    <property type="entry name" value="Tubulin_polyglutamylase"/>
</dbReference>
<accession>A0A183F109</accession>
<evidence type="ECO:0000313" key="4">
    <source>
        <dbReference type="WBParaSite" id="GPUH_0002693001-mRNA-1"/>
    </source>
</evidence>
<gene>
    <name evidence="2" type="ORF">GPUH_LOCUS26904</name>
</gene>
<dbReference type="Pfam" id="PF03133">
    <property type="entry name" value="TTL"/>
    <property type="match status" value="1"/>
</dbReference>
<evidence type="ECO:0000256" key="1">
    <source>
        <dbReference type="ARBA" id="ARBA00006820"/>
    </source>
</evidence>
<dbReference type="WBParaSite" id="GPUH_0002693001-mRNA-1">
    <property type="protein sequence ID" value="GPUH_0002693001-mRNA-1"/>
    <property type="gene ID" value="GPUH_0002693001"/>
</dbReference>
<reference evidence="4" key="1">
    <citation type="submission" date="2016-06" db="UniProtKB">
        <authorList>
            <consortium name="WormBaseParasite"/>
        </authorList>
    </citation>
    <scope>IDENTIFICATION</scope>
</reference>
<protein>
    <submittedName>
        <fullName evidence="4">DUF5678 domain-containing protein</fullName>
    </submittedName>
</protein>
<dbReference type="PROSITE" id="PS51221">
    <property type="entry name" value="TTL"/>
    <property type="match status" value="1"/>
</dbReference>
<dbReference type="Proteomes" id="UP000271098">
    <property type="component" value="Unassembled WGS sequence"/>
</dbReference>
<evidence type="ECO:0000313" key="2">
    <source>
        <dbReference type="EMBL" id="VDN49651.1"/>
    </source>
</evidence>
<dbReference type="PANTHER" id="PTHR47113:SF1">
    <property type="entry name" value="LD09343P"/>
    <property type="match status" value="1"/>
</dbReference>
<comment type="similarity">
    <text evidence="1">Belongs to the tubulin--tyrosine ligase family.</text>
</comment>
<dbReference type="PANTHER" id="PTHR47113">
    <property type="entry name" value="LD09343P"/>
    <property type="match status" value="1"/>
</dbReference>
<name>A0A183F109_9BILA</name>
<sequence>MPKAFDLPARRDEFLNYAKNHPDTLWVKKNNEHRGIKIQSVKTIDLSDKNSFIQEYLSHPFLIDNR</sequence>
<dbReference type="GO" id="GO:0019098">
    <property type="term" value="P:reproductive behavior"/>
    <property type="evidence" value="ECO:0007669"/>
    <property type="project" value="UniProtKB-ARBA"/>
</dbReference>
<dbReference type="EMBL" id="UYRT01115502">
    <property type="protein sequence ID" value="VDN49651.1"/>
    <property type="molecule type" value="Genomic_DNA"/>
</dbReference>
<reference evidence="2 3" key="2">
    <citation type="submission" date="2018-11" db="EMBL/GenBank/DDBJ databases">
        <authorList>
            <consortium name="Pathogen Informatics"/>
        </authorList>
    </citation>
    <scope>NUCLEOTIDE SEQUENCE [LARGE SCALE GENOMIC DNA]</scope>
</reference>